<evidence type="ECO:0000313" key="9">
    <source>
        <dbReference type="Proteomes" id="UP000004621"/>
    </source>
</evidence>
<evidence type="ECO:0000259" key="7">
    <source>
        <dbReference type="Pfam" id="PF13742"/>
    </source>
</evidence>
<comment type="caution">
    <text evidence="8">The sequence shown here is derived from an EMBL/GenBank/DDBJ whole genome shotgun (WGS) entry which is preliminary data.</text>
</comment>
<dbReference type="NCBIfam" id="TIGR00237">
    <property type="entry name" value="xseA"/>
    <property type="match status" value="1"/>
</dbReference>
<dbReference type="CDD" id="cd04489">
    <property type="entry name" value="ExoVII_LU_OBF"/>
    <property type="match status" value="1"/>
</dbReference>
<dbReference type="GO" id="GO:0009318">
    <property type="term" value="C:exodeoxyribonuclease VII complex"/>
    <property type="evidence" value="ECO:0007669"/>
    <property type="project" value="UniProtKB-UniRule"/>
</dbReference>
<gene>
    <name evidence="5 8" type="primary">xseA</name>
    <name evidence="8" type="ORF">NEISUBOT_05296</name>
</gene>
<evidence type="ECO:0000256" key="1">
    <source>
        <dbReference type="ARBA" id="ARBA00022490"/>
    </source>
</evidence>
<dbReference type="Pfam" id="PF13742">
    <property type="entry name" value="tRNA_anti_2"/>
    <property type="match status" value="1"/>
</dbReference>
<keyword evidence="1 5" id="KW-0963">Cytoplasm</keyword>
<proteinExistence type="inferred from homology"/>
<organism evidence="8 9">
    <name type="scientific">Neisseria subflava NJ9703</name>
    <dbReference type="NCBI Taxonomy" id="546268"/>
    <lineage>
        <taxon>Bacteria</taxon>
        <taxon>Pseudomonadati</taxon>
        <taxon>Pseudomonadota</taxon>
        <taxon>Betaproteobacteria</taxon>
        <taxon>Neisseriales</taxon>
        <taxon>Neisseriaceae</taxon>
        <taxon>Neisseria</taxon>
    </lineage>
</organism>
<comment type="function">
    <text evidence="5">Bidirectionally degrades single-stranded DNA into large acid-insoluble oligonucleotides, which are then degraded further into small acid-soluble oligonucleotides.</text>
</comment>
<evidence type="ECO:0000313" key="8">
    <source>
        <dbReference type="EMBL" id="EFC51324.1"/>
    </source>
</evidence>
<dbReference type="GO" id="GO:0006308">
    <property type="term" value="P:DNA catabolic process"/>
    <property type="evidence" value="ECO:0007669"/>
    <property type="project" value="UniProtKB-UniRule"/>
</dbReference>
<reference evidence="8 9" key="1">
    <citation type="submission" date="2010-01" db="EMBL/GenBank/DDBJ databases">
        <authorList>
            <person name="Weinstock G."/>
            <person name="Sodergren E."/>
            <person name="Clifton S."/>
            <person name="Fulton L."/>
            <person name="Fulton B."/>
            <person name="Courtney L."/>
            <person name="Fronick C."/>
            <person name="Harrison M."/>
            <person name="Strong C."/>
            <person name="Farmer C."/>
            <person name="Delahaunty K."/>
            <person name="Markovic C."/>
            <person name="Hall O."/>
            <person name="Minx P."/>
            <person name="Tomlinson C."/>
            <person name="Mitreva M."/>
            <person name="Nelson J."/>
            <person name="Hou S."/>
            <person name="Wollam A."/>
            <person name="Pepin K.H."/>
            <person name="Johnson M."/>
            <person name="Bhonagiri V."/>
            <person name="Nash W.E."/>
            <person name="Warren W."/>
            <person name="Chinwalla A."/>
            <person name="Mardis E.R."/>
            <person name="Wilson R.K."/>
        </authorList>
    </citation>
    <scope>NUCLEOTIDE SEQUENCE [LARGE SCALE GENOMIC DNA]</scope>
    <source>
        <strain evidence="8 9">NJ9703</strain>
    </source>
</reference>
<dbReference type="GO" id="GO:0003676">
    <property type="term" value="F:nucleic acid binding"/>
    <property type="evidence" value="ECO:0007669"/>
    <property type="project" value="InterPro"/>
</dbReference>
<evidence type="ECO:0000256" key="4">
    <source>
        <dbReference type="ARBA" id="ARBA00022839"/>
    </source>
</evidence>
<dbReference type="PANTHER" id="PTHR30008">
    <property type="entry name" value="EXODEOXYRIBONUCLEASE 7 LARGE SUBUNIT"/>
    <property type="match status" value="1"/>
</dbReference>
<comment type="subcellular location">
    <subcellularLocation>
        <location evidence="5">Cytoplasm</location>
    </subcellularLocation>
</comment>
<dbReference type="EC" id="3.1.11.6" evidence="5"/>
<dbReference type="AlphaFoldDB" id="A0A9W5IP93"/>
<dbReference type="InterPro" id="IPR025824">
    <property type="entry name" value="OB-fold_nuc-bd_dom"/>
</dbReference>
<accession>A0A9W5IP93</accession>
<feature type="domain" description="Exonuclease VII large subunit C-terminal" evidence="6">
    <location>
        <begin position="127"/>
        <end position="290"/>
    </location>
</feature>
<evidence type="ECO:0000256" key="5">
    <source>
        <dbReference type="HAMAP-Rule" id="MF_00378"/>
    </source>
</evidence>
<dbReference type="InterPro" id="IPR003753">
    <property type="entry name" value="Exonuc_VII_L"/>
</dbReference>
<keyword evidence="2 5" id="KW-0540">Nuclease</keyword>
<dbReference type="Proteomes" id="UP000004621">
    <property type="component" value="Unassembled WGS sequence"/>
</dbReference>
<keyword evidence="3 5" id="KW-0378">Hydrolase</keyword>
<name>A0A9W5IP93_NEISU</name>
<feature type="domain" description="OB-fold nucleic acid binding" evidence="7">
    <location>
        <begin position="10"/>
        <end position="102"/>
    </location>
</feature>
<dbReference type="InterPro" id="IPR020579">
    <property type="entry name" value="Exonuc_VII_lsu_C"/>
</dbReference>
<dbReference type="HAMAP" id="MF_00378">
    <property type="entry name" value="Exonuc_7_L"/>
    <property type="match status" value="1"/>
</dbReference>
<keyword evidence="4 5" id="KW-0269">Exonuclease</keyword>
<evidence type="ECO:0000259" key="6">
    <source>
        <dbReference type="Pfam" id="PF02601"/>
    </source>
</evidence>
<dbReference type="Gene3D" id="2.40.50.1010">
    <property type="match status" value="1"/>
</dbReference>
<evidence type="ECO:0000256" key="2">
    <source>
        <dbReference type="ARBA" id="ARBA00022722"/>
    </source>
</evidence>
<dbReference type="PANTHER" id="PTHR30008:SF0">
    <property type="entry name" value="EXODEOXYRIBONUCLEASE 7 LARGE SUBUNIT"/>
    <property type="match status" value="1"/>
</dbReference>
<evidence type="ECO:0000256" key="3">
    <source>
        <dbReference type="ARBA" id="ARBA00022801"/>
    </source>
</evidence>
<protein>
    <recommendedName>
        <fullName evidence="5">Exodeoxyribonuclease 7 large subunit</fullName>
        <ecNumber evidence="5">3.1.11.6</ecNumber>
    </recommendedName>
    <alternativeName>
        <fullName evidence="5">Exodeoxyribonuclease VII large subunit</fullName>
        <shortName evidence="5">Exonuclease VII large subunit</shortName>
    </alternativeName>
</protein>
<comment type="similarity">
    <text evidence="5">Belongs to the XseA family.</text>
</comment>
<dbReference type="GO" id="GO:0005737">
    <property type="term" value="C:cytoplasm"/>
    <property type="evidence" value="ECO:0007669"/>
    <property type="project" value="UniProtKB-SubCell"/>
</dbReference>
<comment type="subunit">
    <text evidence="5">Heterooligomer composed of large and small subunits.</text>
</comment>
<dbReference type="EMBL" id="ACEO02000012">
    <property type="protein sequence ID" value="EFC51324.1"/>
    <property type="molecule type" value="Genomic_DNA"/>
</dbReference>
<dbReference type="GO" id="GO:0008855">
    <property type="term" value="F:exodeoxyribonuclease VII activity"/>
    <property type="evidence" value="ECO:0007669"/>
    <property type="project" value="UniProtKB-UniRule"/>
</dbReference>
<comment type="catalytic activity">
    <reaction evidence="5">
        <text>Exonucleolytic cleavage in either 5'- to 3'- or 3'- to 5'-direction to yield nucleoside 5'-phosphates.</text>
        <dbReference type="EC" id="3.1.11.6"/>
    </reaction>
</comment>
<sequence length="310" mass="33314">MSELFAPSSISVSELNALAKALLEDHLAGLWIAGEVSNLTRAASGHYYFSLKDSRAQVRCAMFKGAAMRLAKPLKEGDHIEVSGRISIYEARGEFQITVNEVRLKGLGQLYEAYERLKAQLQAEGAFSAERKKPLPARPQCIGIVTSLAAAALRDVVTTLNRRAPEIPVIVYPTPVQGTGSELQIAQAIKTASQRAECDVLIVCRGGGSIEDLWAFNEEPVVRAIEACAIPVVSGVGHETDFTLADFVADVRAPTPTGAAELVSPNRQESLHRLAQAQGRLKTVFGATLFRCQPKTRLVGAANPSPAPKT</sequence>
<dbReference type="Pfam" id="PF02601">
    <property type="entry name" value="Exonuc_VII_L"/>
    <property type="match status" value="1"/>
</dbReference>